<proteinExistence type="predicted"/>
<accession>A0ABR2GC39</accession>
<sequence length="153" mass="17690">MASRRKEEYQKQPWHQRLESAFYFFVNGLAQKKLWSERGRRCEQSHAAAGCSVRQGSEIGTAAQQQQEDPMQLDVVGWVLAYESCKKEGRQRSGIFPSTYWKSFQQRAQHCVMLRKSMASKAKGRIPEVAKASTARIYLLFFCERSTMEEALE</sequence>
<comment type="caution">
    <text evidence="1">The sequence shown here is derived from an EMBL/GenBank/DDBJ whole genome shotgun (WGS) entry which is preliminary data.</text>
</comment>
<name>A0ABR2GC39_9ROSI</name>
<evidence type="ECO:0000313" key="2">
    <source>
        <dbReference type="Proteomes" id="UP001472677"/>
    </source>
</evidence>
<evidence type="ECO:0000313" key="1">
    <source>
        <dbReference type="EMBL" id="KAK8600486.1"/>
    </source>
</evidence>
<dbReference type="Proteomes" id="UP001472677">
    <property type="component" value="Unassembled WGS sequence"/>
</dbReference>
<gene>
    <name evidence="1" type="ORF">V6N12_050339</name>
</gene>
<organism evidence="1 2">
    <name type="scientific">Hibiscus sabdariffa</name>
    <name type="common">roselle</name>
    <dbReference type="NCBI Taxonomy" id="183260"/>
    <lineage>
        <taxon>Eukaryota</taxon>
        <taxon>Viridiplantae</taxon>
        <taxon>Streptophyta</taxon>
        <taxon>Embryophyta</taxon>
        <taxon>Tracheophyta</taxon>
        <taxon>Spermatophyta</taxon>
        <taxon>Magnoliopsida</taxon>
        <taxon>eudicotyledons</taxon>
        <taxon>Gunneridae</taxon>
        <taxon>Pentapetalae</taxon>
        <taxon>rosids</taxon>
        <taxon>malvids</taxon>
        <taxon>Malvales</taxon>
        <taxon>Malvaceae</taxon>
        <taxon>Malvoideae</taxon>
        <taxon>Hibiscus</taxon>
    </lineage>
</organism>
<dbReference type="EMBL" id="JBBPBM010000001">
    <property type="protein sequence ID" value="KAK8600486.1"/>
    <property type="molecule type" value="Genomic_DNA"/>
</dbReference>
<reference evidence="1 2" key="1">
    <citation type="journal article" date="2024" name="G3 (Bethesda)">
        <title>Genome assembly of Hibiscus sabdariffa L. provides insights into metabolisms of medicinal natural products.</title>
        <authorList>
            <person name="Kim T."/>
        </authorList>
    </citation>
    <scope>NUCLEOTIDE SEQUENCE [LARGE SCALE GENOMIC DNA]</scope>
    <source>
        <strain evidence="1">TK-2024</strain>
        <tissue evidence="1">Old leaves</tissue>
    </source>
</reference>
<protein>
    <submittedName>
        <fullName evidence="1">Uncharacterized protein</fullName>
    </submittedName>
</protein>
<keyword evidence="2" id="KW-1185">Reference proteome</keyword>